<dbReference type="InterPro" id="IPR001387">
    <property type="entry name" value="Cro/C1-type_HTH"/>
</dbReference>
<dbReference type="SUPFAM" id="SSF47413">
    <property type="entry name" value="lambda repressor-like DNA-binding domains"/>
    <property type="match status" value="1"/>
</dbReference>
<evidence type="ECO:0000313" key="3">
    <source>
        <dbReference type="EMBL" id="SHO43081.1"/>
    </source>
</evidence>
<dbReference type="Gene3D" id="1.10.260.40">
    <property type="entry name" value="lambda repressor-like DNA-binding domains"/>
    <property type="match status" value="1"/>
</dbReference>
<evidence type="ECO:0000259" key="2">
    <source>
        <dbReference type="PROSITE" id="PS50943"/>
    </source>
</evidence>
<dbReference type="PANTHER" id="PTHR46558">
    <property type="entry name" value="TRACRIPTIONAL REGULATORY PROTEIN-RELATED-RELATED"/>
    <property type="match status" value="1"/>
</dbReference>
<dbReference type="PROSITE" id="PS50943">
    <property type="entry name" value="HTH_CROC1"/>
    <property type="match status" value="1"/>
</dbReference>
<dbReference type="GO" id="GO:0003677">
    <property type="term" value="F:DNA binding"/>
    <property type="evidence" value="ECO:0007669"/>
    <property type="project" value="UniProtKB-KW"/>
</dbReference>
<dbReference type="AlphaFoldDB" id="A0A1M7XWF0"/>
<name>A0A1M7XWF0_9FIRM</name>
<reference evidence="3 4" key="1">
    <citation type="submission" date="2016-12" db="EMBL/GenBank/DDBJ databases">
        <authorList>
            <person name="Song W.-J."/>
            <person name="Kurnit D.M."/>
        </authorList>
    </citation>
    <scope>NUCLEOTIDE SEQUENCE [LARGE SCALE GENOMIC DNA]</scope>
    <source>
        <strain evidence="3 4">DSM 12503</strain>
    </source>
</reference>
<dbReference type="EMBL" id="FRFD01000003">
    <property type="protein sequence ID" value="SHO43081.1"/>
    <property type="molecule type" value="Genomic_DNA"/>
</dbReference>
<dbReference type="Pfam" id="PF01381">
    <property type="entry name" value="HTH_3"/>
    <property type="match status" value="1"/>
</dbReference>
<evidence type="ECO:0000256" key="1">
    <source>
        <dbReference type="ARBA" id="ARBA00023125"/>
    </source>
</evidence>
<dbReference type="PANTHER" id="PTHR46558:SF7">
    <property type="entry name" value="TRANSCRIPTIONAL REGULATOR"/>
    <property type="match status" value="1"/>
</dbReference>
<organism evidence="3 4">
    <name type="scientific">Anaerocolumna xylanovorans DSM 12503</name>
    <dbReference type="NCBI Taxonomy" id="1121345"/>
    <lineage>
        <taxon>Bacteria</taxon>
        <taxon>Bacillati</taxon>
        <taxon>Bacillota</taxon>
        <taxon>Clostridia</taxon>
        <taxon>Lachnospirales</taxon>
        <taxon>Lachnospiraceae</taxon>
        <taxon>Anaerocolumna</taxon>
    </lineage>
</organism>
<dbReference type="CDD" id="cd00093">
    <property type="entry name" value="HTH_XRE"/>
    <property type="match status" value="1"/>
</dbReference>
<gene>
    <name evidence="3" type="ORF">SAMN02745217_00087</name>
</gene>
<keyword evidence="4" id="KW-1185">Reference proteome</keyword>
<dbReference type="Proteomes" id="UP000184612">
    <property type="component" value="Unassembled WGS sequence"/>
</dbReference>
<evidence type="ECO:0000313" key="4">
    <source>
        <dbReference type="Proteomes" id="UP000184612"/>
    </source>
</evidence>
<keyword evidence="1" id="KW-0238">DNA-binding</keyword>
<dbReference type="SMART" id="SM00530">
    <property type="entry name" value="HTH_XRE"/>
    <property type="match status" value="1"/>
</dbReference>
<accession>A0A1M7XWF0</accession>
<sequence length="88" mass="10224">MVIKMKNRVKQLREALGMTQEQLGELVGTSRQAINAIETEKNEPSIWLAYDISRVFNEPIENVFLFEESERKSRADVSRGYTYGIKRD</sequence>
<protein>
    <submittedName>
        <fullName evidence="3">Putative transcriptional regulator</fullName>
    </submittedName>
</protein>
<dbReference type="STRING" id="1121345.SAMN02745217_00087"/>
<feature type="domain" description="HTH cro/C1-type" evidence="2">
    <location>
        <begin position="9"/>
        <end position="63"/>
    </location>
</feature>
<dbReference type="InterPro" id="IPR010982">
    <property type="entry name" value="Lambda_DNA-bd_dom_sf"/>
</dbReference>
<proteinExistence type="predicted"/>